<dbReference type="Pfam" id="PF02902">
    <property type="entry name" value="Peptidase_C48"/>
    <property type="match status" value="1"/>
</dbReference>
<keyword evidence="3" id="KW-0378">Hydrolase</keyword>
<evidence type="ECO:0000256" key="1">
    <source>
        <dbReference type="ARBA" id="ARBA00005234"/>
    </source>
</evidence>
<comment type="similarity">
    <text evidence="1">Belongs to the peptidase C48 family.</text>
</comment>
<reference evidence="6" key="1">
    <citation type="submission" date="2023-03" db="EMBL/GenBank/DDBJ databases">
        <title>Massive genome expansion in bonnet fungi (Mycena s.s.) driven by repeated elements and novel gene families across ecological guilds.</title>
        <authorList>
            <consortium name="Lawrence Berkeley National Laboratory"/>
            <person name="Harder C.B."/>
            <person name="Miyauchi S."/>
            <person name="Viragh M."/>
            <person name="Kuo A."/>
            <person name="Thoen E."/>
            <person name="Andreopoulos B."/>
            <person name="Lu D."/>
            <person name="Skrede I."/>
            <person name="Drula E."/>
            <person name="Henrissat B."/>
            <person name="Morin E."/>
            <person name="Kohler A."/>
            <person name="Barry K."/>
            <person name="LaButti K."/>
            <person name="Morin E."/>
            <person name="Salamov A."/>
            <person name="Lipzen A."/>
            <person name="Mereny Z."/>
            <person name="Hegedus B."/>
            <person name="Baldrian P."/>
            <person name="Stursova M."/>
            <person name="Weitz H."/>
            <person name="Taylor A."/>
            <person name="Grigoriev I.V."/>
            <person name="Nagy L.G."/>
            <person name="Martin F."/>
            <person name="Kauserud H."/>
        </authorList>
    </citation>
    <scope>NUCLEOTIDE SEQUENCE</scope>
    <source>
        <strain evidence="6">CBHHK067</strain>
    </source>
</reference>
<evidence type="ECO:0000313" key="6">
    <source>
        <dbReference type="EMBL" id="KAJ7706758.1"/>
    </source>
</evidence>
<evidence type="ECO:0000256" key="3">
    <source>
        <dbReference type="ARBA" id="ARBA00022801"/>
    </source>
</evidence>
<feature type="domain" description="Ubiquitin-like protease family profile" evidence="5">
    <location>
        <begin position="891"/>
        <end position="974"/>
    </location>
</feature>
<evidence type="ECO:0000313" key="7">
    <source>
        <dbReference type="Proteomes" id="UP001221757"/>
    </source>
</evidence>
<dbReference type="GO" id="GO:0019783">
    <property type="term" value="F:ubiquitin-like protein peptidase activity"/>
    <property type="evidence" value="ECO:0007669"/>
    <property type="project" value="UniProtKB-ARBA"/>
</dbReference>
<accession>A0AAD7GWH8</accession>
<feature type="region of interest" description="Disordered" evidence="4">
    <location>
        <begin position="127"/>
        <end position="152"/>
    </location>
</feature>
<dbReference type="SUPFAM" id="SSF54001">
    <property type="entry name" value="Cysteine proteinases"/>
    <property type="match status" value="1"/>
</dbReference>
<dbReference type="GO" id="GO:0008234">
    <property type="term" value="F:cysteine-type peptidase activity"/>
    <property type="evidence" value="ECO:0007669"/>
    <property type="project" value="InterPro"/>
</dbReference>
<organism evidence="6 7">
    <name type="scientific">Mycena rosella</name>
    <name type="common">Pink bonnet</name>
    <name type="synonym">Agaricus rosellus</name>
    <dbReference type="NCBI Taxonomy" id="1033263"/>
    <lineage>
        <taxon>Eukaryota</taxon>
        <taxon>Fungi</taxon>
        <taxon>Dikarya</taxon>
        <taxon>Basidiomycota</taxon>
        <taxon>Agaricomycotina</taxon>
        <taxon>Agaricomycetes</taxon>
        <taxon>Agaricomycetidae</taxon>
        <taxon>Agaricales</taxon>
        <taxon>Marasmiineae</taxon>
        <taxon>Mycenaceae</taxon>
        <taxon>Mycena</taxon>
    </lineage>
</organism>
<dbReference type="EMBL" id="JARKIE010000006">
    <property type="protein sequence ID" value="KAJ7706758.1"/>
    <property type="molecule type" value="Genomic_DNA"/>
</dbReference>
<sequence>MASFQPRLPNLAPGSQSIFWKSIGLFSNALAAALHTIYDRRGFRVMSTRNRGQLAKDPFREGLAQAVQWYSNLRTKVQTKLADVLATAELSVLPPIPTATSTLLEQDGVMEVMEVMEASGEASAASASSADSIDALDSGPANSNEPTPGRAHRILRERCPACFGLETWGRPLTDGGDVQLSADGCFSYRHLRSAGDGPISYDPSYFISKEKVANIRARIANARRQKPAKVTPPIPQEAIDACQASWDAANEKKQKVDPKRHDASGVFVMTCRHSQVLFLCNIDTPGERQEYIVALMEEANSLLPPQATVIQAYDVGCVTDHSLNLVNQVPCLQQRPPTDQFSSSQFSVKASVCQMVYSPRLRRGLGLTDAEGVERFWSRIRKLIGITRNQWNSRRIWMIDQYAAFVNEEGRDGLGTWIHRQESKNLPQKRVAARKVLKDCGVSESELRRNWQEQKASQTSVRSHAPVYLRRELDKVLALQTQIDSVEKSIADVKQSITAGSDASSDSIILLRSLERTHETLNSQAEALYASLNIQGSFPELQNLPLEFVRTLLMMRDLKINIRKRAVGSFYEWENLDRAVGGRREALGTKLHQSTRKAISKRQPALLRSIAKFNSYCADLERLRPSECKIPIPPPLSTQLNSLRDDPSLHEDVWITPAEGQIPRWLNDVDVRDGIRALHAADRCAEEASRLNTERASMTTWLIQELSIVAVAMSTLTDPTLTLELQLRLEQLQFLRLAWQSVTTARPMADAEATATWHPCANISVSTHSEVPIPPETATIDSEFDDELFGEDFSASDMLVASEELDPGSISDTDHDDVLILQEMLENSEVPEESTTGEADSLNQIFLWIPDFYSIDGRPNVEMEASDIARVESRTGRLTGFALNGLAAALVNFLGHPVSPNAATANQCAVFSTYDLPRIRYRASDDDLWRHINHTKYWEKNMWLIPIHRIDEQHWVLAGVIVDKQQIFFFDSLSVRGGGWRRDIQDVMVLITRLVVLANRHKYPLYVSTEEDTWIARLLFNVYARENPGNPTGMTVGSGCYV</sequence>
<dbReference type="PANTHER" id="PTHR33096">
    <property type="entry name" value="CXC2 DOMAIN-CONTAINING PROTEIN"/>
    <property type="match status" value="1"/>
</dbReference>
<evidence type="ECO:0000259" key="5">
    <source>
        <dbReference type="Pfam" id="PF02902"/>
    </source>
</evidence>
<evidence type="ECO:0000256" key="2">
    <source>
        <dbReference type="ARBA" id="ARBA00022670"/>
    </source>
</evidence>
<dbReference type="InterPro" id="IPR038765">
    <property type="entry name" value="Papain-like_cys_pep_sf"/>
</dbReference>
<gene>
    <name evidence="6" type="ORF">B0H17DRAFT_1287383</name>
</gene>
<dbReference type="AlphaFoldDB" id="A0AAD7GWH8"/>
<name>A0AAD7GWH8_MYCRO</name>
<keyword evidence="7" id="KW-1185">Reference proteome</keyword>
<dbReference type="Pfam" id="PF18758">
    <property type="entry name" value="KDZ"/>
    <property type="match status" value="1"/>
</dbReference>
<keyword evidence="2" id="KW-0645">Protease</keyword>
<dbReference type="InterPro" id="IPR040521">
    <property type="entry name" value="KDZ"/>
</dbReference>
<dbReference type="GO" id="GO:0006508">
    <property type="term" value="P:proteolysis"/>
    <property type="evidence" value="ECO:0007669"/>
    <property type="project" value="UniProtKB-KW"/>
</dbReference>
<proteinExistence type="inferred from homology"/>
<feature type="compositionally biased region" description="Low complexity" evidence="4">
    <location>
        <begin position="127"/>
        <end position="138"/>
    </location>
</feature>
<dbReference type="InterPro" id="IPR003653">
    <property type="entry name" value="Peptidase_C48_C"/>
</dbReference>
<protein>
    <recommendedName>
        <fullName evidence="5">Ubiquitin-like protease family profile domain-containing protein</fullName>
    </recommendedName>
</protein>
<dbReference type="Proteomes" id="UP001221757">
    <property type="component" value="Unassembled WGS sequence"/>
</dbReference>
<dbReference type="Gene3D" id="3.40.395.10">
    <property type="entry name" value="Adenoviral Proteinase, Chain A"/>
    <property type="match status" value="1"/>
</dbReference>
<comment type="caution">
    <text evidence="6">The sequence shown here is derived from an EMBL/GenBank/DDBJ whole genome shotgun (WGS) entry which is preliminary data.</text>
</comment>
<evidence type="ECO:0000256" key="4">
    <source>
        <dbReference type="SAM" id="MobiDB-lite"/>
    </source>
</evidence>
<dbReference type="PANTHER" id="PTHR33096:SF1">
    <property type="entry name" value="CXC1-LIKE CYSTEINE CLUSTER ASSOCIATED WITH KDZ TRANSPOSASES DOMAIN-CONTAINING PROTEIN"/>
    <property type="match status" value="1"/>
</dbReference>